<evidence type="ECO:0000256" key="1">
    <source>
        <dbReference type="SAM" id="SignalP"/>
    </source>
</evidence>
<feature type="chain" id="PRO_5022219259" description="Porin" evidence="1">
    <location>
        <begin position="22"/>
        <end position="429"/>
    </location>
</feature>
<evidence type="ECO:0000313" key="2">
    <source>
        <dbReference type="EMBL" id="QDT00531.1"/>
    </source>
</evidence>
<dbReference type="RefSeq" id="WP_145062104.1">
    <property type="nucleotide sequence ID" value="NZ_CP036263.1"/>
</dbReference>
<keyword evidence="3" id="KW-1185">Reference proteome</keyword>
<dbReference type="AlphaFoldDB" id="A0A517N075"/>
<dbReference type="OrthoDB" id="9775763at2"/>
<evidence type="ECO:0008006" key="4">
    <source>
        <dbReference type="Google" id="ProtNLM"/>
    </source>
</evidence>
<dbReference type="InterPro" id="IPR011486">
    <property type="entry name" value="BBP2"/>
</dbReference>
<organism evidence="2 3">
    <name type="scientific">Adhaeretor mobilis</name>
    <dbReference type="NCBI Taxonomy" id="1930276"/>
    <lineage>
        <taxon>Bacteria</taxon>
        <taxon>Pseudomonadati</taxon>
        <taxon>Planctomycetota</taxon>
        <taxon>Planctomycetia</taxon>
        <taxon>Pirellulales</taxon>
        <taxon>Lacipirellulaceae</taxon>
        <taxon>Adhaeretor</taxon>
    </lineage>
</organism>
<proteinExistence type="predicted"/>
<name>A0A517N075_9BACT</name>
<dbReference type="KEGG" id="amob:HG15A2_38690"/>
<accession>A0A517N075</accession>
<sequence precursor="true">MKIRTWIVGIAALAMSGNGAAAQTQATDWSYDNNVKAVGCCEDSCCGDDSCCDFDPCCGDACCGDGVGCGSGCGVGGALAGMSLAGALGLEDSGLVVGGWTQVGYHDEQTELSNTFDDGLAFNDLQDRINLHQQYFFLGKDADGSDGWDWGFRTDVMYGTDAQKTQAFGNPGAGTRGFGSYDASLDHGYYGWAIPQAYAELENGDFNVKIGKFYTLVGYEVVTAPDNFFYSHSLTMFNSEPFTHTGVLTSYTGFGGLTLYNGWTAGWDTGFDNTLGGSNYLGGFGLDISDNLSFTYITTYGNFGARDGGQDDSYSHSIVIAASLTDRLEYVFQSDLVGIDATADNGTQIGSNDQTGINQYLFYQWNDRVKLGSRMEWWKSDGTSHYELTSGVNFSVLDNLVVRPEYRMDWAPGLDVDRDTIGIDAILTY</sequence>
<evidence type="ECO:0000313" key="3">
    <source>
        <dbReference type="Proteomes" id="UP000319852"/>
    </source>
</evidence>
<protein>
    <recommendedName>
        <fullName evidence="4">Porin</fullName>
    </recommendedName>
</protein>
<reference evidence="2 3" key="1">
    <citation type="submission" date="2019-02" db="EMBL/GenBank/DDBJ databases">
        <title>Deep-cultivation of Planctomycetes and their phenomic and genomic characterization uncovers novel biology.</title>
        <authorList>
            <person name="Wiegand S."/>
            <person name="Jogler M."/>
            <person name="Boedeker C."/>
            <person name="Pinto D."/>
            <person name="Vollmers J."/>
            <person name="Rivas-Marin E."/>
            <person name="Kohn T."/>
            <person name="Peeters S.H."/>
            <person name="Heuer A."/>
            <person name="Rast P."/>
            <person name="Oberbeckmann S."/>
            <person name="Bunk B."/>
            <person name="Jeske O."/>
            <person name="Meyerdierks A."/>
            <person name="Storesund J.E."/>
            <person name="Kallscheuer N."/>
            <person name="Luecker S."/>
            <person name="Lage O.M."/>
            <person name="Pohl T."/>
            <person name="Merkel B.J."/>
            <person name="Hornburger P."/>
            <person name="Mueller R.-W."/>
            <person name="Bruemmer F."/>
            <person name="Labrenz M."/>
            <person name="Spormann A.M."/>
            <person name="Op den Camp H."/>
            <person name="Overmann J."/>
            <person name="Amann R."/>
            <person name="Jetten M.S.M."/>
            <person name="Mascher T."/>
            <person name="Medema M.H."/>
            <person name="Devos D.P."/>
            <person name="Kaster A.-K."/>
            <person name="Ovreas L."/>
            <person name="Rohde M."/>
            <person name="Galperin M.Y."/>
            <person name="Jogler C."/>
        </authorList>
    </citation>
    <scope>NUCLEOTIDE SEQUENCE [LARGE SCALE GENOMIC DNA]</scope>
    <source>
        <strain evidence="2 3">HG15A2</strain>
    </source>
</reference>
<dbReference type="EMBL" id="CP036263">
    <property type="protein sequence ID" value="QDT00531.1"/>
    <property type="molecule type" value="Genomic_DNA"/>
</dbReference>
<dbReference type="Proteomes" id="UP000319852">
    <property type="component" value="Chromosome"/>
</dbReference>
<dbReference type="Pfam" id="PF07642">
    <property type="entry name" value="BBP2"/>
    <property type="match status" value="1"/>
</dbReference>
<keyword evidence="1" id="KW-0732">Signal</keyword>
<feature type="signal peptide" evidence="1">
    <location>
        <begin position="1"/>
        <end position="21"/>
    </location>
</feature>
<gene>
    <name evidence="2" type="ORF">HG15A2_38690</name>
</gene>